<dbReference type="Pfam" id="PF04434">
    <property type="entry name" value="SWIM"/>
    <property type="match status" value="1"/>
</dbReference>
<dbReference type="InterPro" id="IPR007527">
    <property type="entry name" value="Znf_SWIM"/>
</dbReference>
<dbReference type="GO" id="GO:0008270">
    <property type="term" value="F:zinc ion binding"/>
    <property type="evidence" value="ECO:0007669"/>
    <property type="project" value="UniProtKB-KW"/>
</dbReference>
<evidence type="ECO:0000313" key="6">
    <source>
        <dbReference type="EMBL" id="KAK2638966.1"/>
    </source>
</evidence>
<feature type="region of interest" description="Disordered" evidence="4">
    <location>
        <begin position="226"/>
        <end position="296"/>
    </location>
</feature>
<proteinExistence type="predicted"/>
<name>A0AAD9TMZ4_9ROSI</name>
<keyword evidence="2" id="KW-0863">Zinc-finger</keyword>
<organism evidence="6 7">
    <name type="scientific">Dipteronia dyeriana</name>
    <dbReference type="NCBI Taxonomy" id="168575"/>
    <lineage>
        <taxon>Eukaryota</taxon>
        <taxon>Viridiplantae</taxon>
        <taxon>Streptophyta</taxon>
        <taxon>Embryophyta</taxon>
        <taxon>Tracheophyta</taxon>
        <taxon>Spermatophyta</taxon>
        <taxon>Magnoliopsida</taxon>
        <taxon>eudicotyledons</taxon>
        <taxon>Gunneridae</taxon>
        <taxon>Pentapetalae</taxon>
        <taxon>rosids</taxon>
        <taxon>malvids</taxon>
        <taxon>Sapindales</taxon>
        <taxon>Sapindaceae</taxon>
        <taxon>Hippocastanoideae</taxon>
        <taxon>Acereae</taxon>
        <taxon>Dipteronia</taxon>
    </lineage>
</organism>
<evidence type="ECO:0000256" key="2">
    <source>
        <dbReference type="ARBA" id="ARBA00022771"/>
    </source>
</evidence>
<dbReference type="EMBL" id="JANJYI010000008">
    <property type="protein sequence ID" value="KAK2638966.1"/>
    <property type="molecule type" value="Genomic_DNA"/>
</dbReference>
<dbReference type="InterPro" id="IPR006564">
    <property type="entry name" value="Znf_PMZ"/>
</dbReference>
<protein>
    <recommendedName>
        <fullName evidence="5">Zinc finger PMZ-type domain-containing protein</fullName>
    </recommendedName>
</protein>
<evidence type="ECO:0000256" key="4">
    <source>
        <dbReference type="SAM" id="MobiDB-lite"/>
    </source>
</evidence>
<keyword evidence="7" id="KW-1185">Reference proteome</keyword>
<keyword evidence="3" id="KW-0862">Zinc</keyword>
<dbReference type="Proteomes" id="UP001280121">
    <property type="component" value="Unassembled WGS sequence"/>
</dbReference>
<evidence type="ECO:0000256" key="1">
    <source>
        <dbReference type="ARBA" id="ARBA00022723"/>
    </source>
</evidence>
<evidence type="ECO:0000259" key="5">
    <source>
        <dbReference type="SMART" id="SM00575"/>
    </source>
</evidence>
<dbReference type="PANTHER" id="PTHR31973">
    <property type="entry name" value="POLYPROTEIN, PUTATIVE-RELATED"/>
    <property type="match status" value="1"/>
</dbReference>
<dbReference type="PANTHER" id="PTHR31973:SF199">
    <property type="entry name" value="SWIM-TYPE DOMAIN-CONTAINING PROTEIN"/>
    <property type="match status" value="1"/>
</dbReference>
<gene>
    <name evidence="6" type="ORF">Ddye_026761</name>
</gene>
<reference evidence="6" key="1">
    <citation type="journal article" date="2023" name="Plant J.">
        <title>Genome sequences and population genomics provide insights into the demographic history, inbreeding, and mutation load of two 'living fossil' tree species of Dipteronia.</title>
        <authorList>
            <person name="Feng Y."/>
            <person name="Comes H.P."/>
            <person name="Chen J."/>
            <person name="Zhu S."/>
            <person name="Lu R."/>
            <person name="Zhang X."/>
            <person name="Li P."/>
            <person name="Qiu J."/>
            <person name="Olsen K.M."/>
            <person name="Qiu Y."/>
        </authorList>
    </citation>
    <scope>NUCLEOTIDE SEQUENCE</scope>
    <source>
        <strain evidence="6">KIB01</strain>
    </source>
</reference>
<evidence type="ECO:0000313" key="7">
    <source>
        <dbReference type="Proteomes" id="UP001280121"/>
    </source>
</evidence>
<feature type="compositionally biased region" description="Low complexity" evidence="4">
    <location>
        <begin position="253"/>
        <end position="265"/>
    </location>
</feature>
<dbReference type="AlphaFoldDB" id="A0AAD9TMZ4"/>
<sequence length="296" mass="34083">ASEDAYKWLQDKDPEHWSLAFFINTDLCDMLCNNMCEAFNSAILNARNKPVISIMEMIRNYLIKRLVSKRAELERWKHEIGPKVFKLVEKVKFESNICCPEYCGNHKYQVRGYGDEQYVVDIQNRTCACNKWQLTGIPCIYGMSALLNFNHYPIQFVHNMYKKETFMMAYNPVIYGINGTMWPNTNEKLVQVPEFKKQRGRPKKAMNLQYDEVRCNKCNQEGHNKTTCEKRKGLGSETEATDVVKSTQPSQVTEATEATDAAESTQPSQITEATDVAESIEPSQGTKTTKRKRTNQ</sequence>
<dbReference type="SMART" id="SM00575">
    <property type="entry name" value="ZnF_PMZ"/>
    <property type="match status" value="1"/>
</dbReference>
<feature type="domain" description="Zinc finger PMZ-type" evidence="5">
    <location>
        <begin position="125"/>
        <end position="152"/>
    </location>
</feature>
<keyword evidence="1" id="KW-0479">Metal-binding</keyword>
<comment type="caution">
    <text evidence="6">The sequence shown here is derived from an EMBL/GenBank/DDBJ whole genome shotgun (WGS) entry which is preliminary data.</text>
</comment>
<accession>A0AAD9TMZ4</accession>
<evidence type="ECO:0000256" key="3">
    <source>
        <dbReference type="ARBA" id="ARBA00022833"/>
    </source>
</evidence>
<feature type="non-terminal residue" evidence="6">
    <location>
        <position position="296"/>
    </location>
</feature>